<keyword evidence="2" id="KW-1185">Reference proteome</keyword>
<dbReference type="GO" id="GO:0004077">
    <property type="term" value="F:biotin--[biotin carboxyl-carrier protein] ligase activity"/>
    <property type="evidence" value="ECO:0007669"/>
    <property type="project" value="InterPro"/>
</dbReference>
<evidence type="ECO:0000313" key="2">
    <source>
        <dbReference type="Proteomes" id="UP000235584"/>
    </source>
</evidence>
<dbReference type="EMBL" id="CP025704">
    <property type="protein sequence ID" value="AUN99844.1"/>
    <property type="molecule type" value="Genomic_DNA"/>
</dbReference>
<accession>A0A2K9NYT1</accession>
<organism evidence="1 2">
    <name type="scientific">Bacteriovorax stolpii</name>
    <name type="common">Bdellovibrio stolpii</name>
    <dbReference type="NCBI Taxonomy" id="960"/>
    <lineage>
        <taxon>Bacteria</taxon>
        <taxon>Pseudomonadati</taxon>
        <taxon>Bdellovibrionota</taxon>
        <taxon>Bacteriovoracia</taxon>
        <taxon>Bacteriovoracales</taxon>
        <taxon>Bacteriovoracaceae</taxon>
        <taxon>Bacteriovorax</taxon>
    </lineage>
</organism>
<evidence type="ECO:0000313" key="1">
    <source>
        <dbReference type="EMBL" id="AUN99844.1"/>
    </source>
</evidence>
<sequence length="237" mass="26098">MYHTHFNSIHSTQIYLKDNLVELQSHDSEILISASEQTLGIGRKGSQWDSYTNAIAMSFTMKPNLVPTLTPIEIGVLTSEFLKQEYGVSIFLKWPNDLLTAEGKKCGGILAQYIDSETVIAGLGLNLGSLPSTEAPGHYKHGLGNVSDLKLSEEDKKTIPAKLYSYILKNRVQTAQEMQVRFLQACFHIGHMVDIDDDGFNFEGKFMGIGQNGEALVEINGNVKAFLSSSLKILGKA</sequence>
<protein>
    <submittedName>
        <fullName evidence="1">Biotin--[acetyl-CoA-carboxylase] ligase</fullName>
    </submittedName>
</protein>
<dbReference type="AlphaFoldDB" id="A0A2K9NYT1"/>
<gene>
    <name evidence="1" type="ORF">C0V70_17390</name>
</gene>
<proteinExistence type="predicted"/>
<dbReference type="NCBIfam" id="TIGR00121">
    <property type="entry name" value="birA_ligase"/>
    <property type="match status" value="1"/>
</dbReference>
<dbReference type="SUPFAM" id="SSF55681">
    <property type="entry name" value="Class II aaRS and biotin synthetases"/>
    <property type="match status" value="1"/>
</dbReference>
<dbReference type="InterPro" id="IPR045864">
    <property type="entry name" value="aa-tRNA-synth_II/BPL/LPL"/>
</dbReference>
<name>A0A2K9NYT1_BACTC</name>
<dbReference type="GO" id="GO:0005737">
    <property type="term" value="C:cytoplasm"/>
    <property type="evidence" value="ECO:0007669"/>
    <property type="project" value="TreeGrafter"/>
</dbReference>
<dbReference type="KEGG" id="bsto:C0V70_17390"/>
<dbReference type="Gene3D" id="3.30.930.10">
    <property type="entry name" value="Bira Bifunctional Protein, Domain 2"/>
    <property type="match status" value="1"/>
</dbReference>
<dbReference type="Pfam" id="PF03099">
    <property type="entry name" value="BPL_LplA_LipB"/>
    <property type="match status" value="1"/>
</dbReference>
<dbReference type="PANTHER" id="PTHR12835:SF5">
    <property type="entry name" value="BIOTIN--PROTEIN LIGASE"/>
    <property type="match status" value="1"/>
</dbReference>
<dbReference type="InterPro" id="IPR004143">
    <property type="entry name" value="BPL_LPL_catalytic"/>
</dbReference>
<reference evidence="1 2" key="1">
    <citation type="submission" date="2018-01" db="EMBL/GenBank/DDBJ databases">
        <title>Complete genome sequence of Bacteriovorax stolpii DSM12778.</title>
        <authorList>
            <person name="Tang B."/>
            <person name="Chang J."/>
        </authorList>
    </citation>
    <scope>NUCLEOTIDE SEQUENCE [LARGE SCALE GENOMIC DNA]</scope>
    <source>
        <strain evidence="1 2">DSM 12778</strain>
    </source>
</reference>
<dbReference type="InterPro" id="IPR004408">
    <property type="entry name" value="Biotin_CoA_COase_ligase"/>
</dbReference>
<keyword evidence="1" id="KW-0436">Ligase</keyword>
<dbReference type="Proteomes" id="UP000235584">
    <property type="component" value="Chromosome"/>
</dbReference>
<dbReference type="OrthoDB" id="9807064at2"/>
<dbReference type="PANTHER" id="PTHR12835">
    <property type="entry name" value="BIOTIN PROTEIN LIGASE"/>
    <property type="match status" value="1"/>
</dbReference>
<dbReference type="RefSeq" id="WP_102245133.1">
    <property type="nucleotide sequence ID" value="NZ_CP025704.1"/>
</dbReference>